<evidence type="ECO:0000313" key="3">
    <source>
        <dbReference type="Proteomes" id="UP000248616"/>
    </source>
</evidence>
<dbReference type="PANTHER" id="PTHR22893">
    <property type="entry name" value="NADH OXIDOREDUCTASE-RELATED"/>
    <property type="match status" value="1"/>
</dbReference>
<dbReference type="InterPro" id="IPR001155">
    <property type="entry name" value="OxRdtase_FMN_N"/>
</dbReference>
<feature type="domain" description="NADH:flavin oxidoreductase/NADH oxidase N-terminal" evidence="1">
    <location>
        <begin position="22"/>
        <end position="332"/>
    </location>
</feature>
<evidence type="ECO:0000259" key="1">
    <source>
        <dbReference type="Pfam" id="PF00724"/>
    </source>
</evidence>
<dbReference type="OrthoDB" id="9804454at2"/>
<comment type="caution">
    <text evidence="2">The sequence shown here is derived from an EMBL/GenBank/DDBJ whole genome shotgun (WGS) entry which is preliminary data.</text>
</comment>
<dbReference type="SUPFAM" id="SSF51395">
    <property type="entry name" value="FMN-linked oxidoreductases"/>
    <property type="match status" value="1"/>
</dbReference>
<gene>
    <name evidence="2" type="ORF">B5V02_09020</name>
</gene>
<protein>
    <recommendedName>
        <fullName evidence="1">NADH:flavin oxidoreductase/NADH oxidase N-terminal domain-containing protein</fullName>
    </recommendedName>
</protein>
<dbReference type="FunFam" id="3.20.20.70:FF:000262">
    <property type="entry name" value="NADH:flavin oxidoreductase"/>
    <property type="match status" value="1"/>
</dbReference>
<dbReference type="EMBL" id="MZXV01000017">
    <property type="protein sequence ID" value="PZV38787.1"/>
    <property type="molecule type" value="Genomic_DNA"/>
</dbReference>
<evidence type="ECO:0000313" key="2">
    <source>
        <dbReference type="EMBL" id="PZV38787.1"/>
    </source>
</evidence>
<dbReference type="Pfam" id="PF00724">
    <property type="entry name" value="Oxidored_FMN"/>
    <property type="match status" value="1"/>
</dbReference>
<dbReference type="GO" id="GO:0016491">
    <property type="term" value="F:oxidoreductase activity"/>
    <property type="evidence" value="ECO:0007669"/>
    <property type="project" value="InterPro"/>
</dbReference>
<dbReference type="GO" id="GO:0005829">
    <property type="term" value="C:cytosol"/>
    <property type="evidence" value="ECO:0007669"/>
    <property type="project" value="TreeGrafter"/>
</dbReference>
<reference evidence="3" key="1">
    <citation type="submission" date="2017-03" db="EMBL/GenBank/DDBJ databases">
        <authorList>
            <person name="Safronova V.I."/>
            <person name="Sazanova A.L."/>
            <person name="Chirak E.R."/>
        </authorList>
    </citation>
    <scope>NUCLEOTIDE SEQUENCE [LARGE SCALE GENOMIC DNA]</scope>
    <source>
        <strain evidence="3">Ach-343</strain>
    </source>
</reference>
<dbReference type="PANTHER" id="PTHR22893:SF55">
    <property type="entry name" value="OXIDOREDUCTASE-RELATED"/>
    <property type="match status" value="1"/>
</dbReference>
<dbReference type="InterPro" id="IPR013785">
    <property type="entry name" value="Aldolase_TIM"/>
</dbReference>
<dbReference type="InterPro" id="IPR045247">
    <property type="entry name" value="Oye-like"/>
</dbReference>
<dbReference type="RefSeq" id="WP_111543903.1">
    <property type="nucleotide sequence ID" value="NZ_MZXV01000017.1"/>
</dbReference>
<keyword evidence="3" id="KW-1185">Reference proteome</keyword>
<dbReference type="AlphaFoldDB" id="A0A2W7C7B8"/>
<dbReference type="GO" id="GO:0010181">
    <property type="term" value="F:FMN binding"/>
    <property type="evidence" value="ECO:0007669"/>
    <property type="project" value="InterPro"/>
</dbReference>
<dbReference type="CDD" id="cd04747">
    <property type="entry name" value="OYE_like_5_FMN"/>
    <property type="match status" value="1"/>
</dbReference>
<sequence>MSEQTTTITLERHDRSKAKDMLFQPVKIGTLELKNRIVMAPMTRAMSPKGVPGKNVAAYYRRRAEGGVGLIVTEGTFIPHWSAGHDENAPRFYGDDALAGWKHVVEEVHAAGGKIFPQLWHVGLVRKPVLEGAEGFFDGDPNDTKRLGPSGIIGGNGLPLEKVREPATQTEIEEIIEAYGIAAEAAQRIGFDGLEVHGAHGYLIDQFLWDKTNVRNDRYGGGGVAGRSQFGVDVIREIRRRVGPDFPIVLRISTWKQQDYKAKLATTPEEWNAIVTPLAEAGVDAFHVSQRRYWEGEFGTDMNLAGWTKKLTGKPTITVGSLTLNNSMMEMMEGKGSTPEDNLAPLYKSLERGDFDLVAVGRAMIANPDWASRIREGKQLRAYTISMLHSLE</sequence>
<dbReference type="Proteomes" id="UP000248616">
    <property type="component" value="Unassembled WGS sequence"/>
</dbReference>
<dbReference type="Gene3D" id="3.20.20.70">
    <property type="entry name" value="Aldolase class I"/>
    <property type="match status" value="1"/>
</dbReference>
<organism evidence="2 3">
    <name type="scientific">Mesorhizobium kowhaii</name>
    <dbReference type="NCBI Taxonomy" id="1300272"/>
    <lineage>
        <taxon>Bacteria</taxon>
        <taxon>Pseudomonadati</taxon>
        <taxon>Pseudomonadota</taxon>
        <taxon>Alphaproteobacteria</taxon>
        <taxon>Hyphomicrobiales</taxon>
        <taxon>Phyllobacteriaceae</taxon>
        <taxon>Mesorhizobium</taxon>
    </lineage>
</organism>
<name>A0A2W7C7B8_9HYPH</name>
<proteinExistence type="predicted"/>
<accession>A0A2W7C7B8</accession>